<feature type="transmembrane region" description="Helical" evidence="4">
    <location>
        <begin position="6"/>
        <end position="25"/>
    </location>
</feature>
<dbReference type="InterPro" id="IPR018060">
    <property type="entry name" value="HTH_AraC"/>
</dbReference>
<reference evidence="6" key="1">
    <citation type="submission" date="2024-05" db="EMBL/GenBank/DDBJ databases">
        <title>Pontimicrobium maritimus sp. nov., isolated form sea water.</title>
        <authorList>
            <person name="Muhammad N."/>
            <person name="Vuong T.Q."/>
            <person name="Han H.L."/>
            <person name="Kim S.-G."/>
        </authorList>
    </citation>
    <scope>NUCLEOTIDE SEQUENCE</scope>
    <source>
        <strain evidence="6">SW4</strain>
    </source>
</reference>
<keyword evidence="2" id="KW-0238">DNA-binding</keyword>
<dbReference type="InterPro" id="IPR009057">
    <property type="entry name" value="Homeodomain-like_sf"/>
</dbReference>
<dbReference type="GO" id="GO:0003700">
    <property type="term" value="F:DNA-binding transcription factor activity"/>
    <property type="evidence" value="ECO:0007669"/>
    <property type="project" value="InterPro"/>
</dbReference>
<evidence type="ECO:0000259" key="5">
    <source>
        <dbReference type="PROSITE" id="PS01124"/>
    </source>
</evidence>
<feature type="transmembrane region" description="Helical" evidence="4">
    <location>
        <begin position="155"/>
        <end position="179"/>
    </location>
</feature>
<keyword evidence="4" id="KW-1133">Transmembrane helix</keyword>
<dbReference type="SMART" id="SM00342">
    <property type="entry name" value="HTH_ARAC"/>
    <property type="match status" value="1"/>
</dbReference>
<dbReference type="PROSITE" id="PS01124">
    <property type="entry name" value="HTH_ARAC_FAMILY_2"/>
    <property type="match status" value="1"/>
</dbReference>
<evidence type="ECO:0000256" key="3">
    <source>
        <dbReference type="ARBA" id="ARBA00023163"/>
    </source>
</evidence>
<dbReference type="PANTHER" id="PTHR43280:SF29">
    <property type="entry name" value="ARAC-FAMILY TRANSCRIPTIONAL REGULATOR"/>
    <property type="match status" value="1"/>
</dbReference>
<keyword evidence="1" id="KW-0805">Transcription regulation</keyword>
<dbReference type="EMBL" id="CP157199">
    <property type="protein sequence ID" value="XBG60685.1"/>
    <property type="molecule type" value="Genomic_DNA"/>
</dbReference>
<gene>
    <name evidence="6" type="ORF">ABGB03_12535</name>
</gene>
<dbReference type="SUPFAM" id="SSF46689">
    <property type="entry name" value="Homeodomain-like"/>
    <property type="match status" value="1"/>
</dbReference>
<dbReference type="GO" id="GO:0043565">
    <property type="term" value="F:sequence-specific DNA binding"/>
    <property type="evidence" value="ECO:0007669"/>
    <property type="project" value="InterPro"/>
</dbReference>
<feature type="transmembrane region" description="Helical" evidence="4">
    <location>
        <begin position="96"/>
        <end position="116"/>
    </location>
</feature>
<dbReference type="InterPro" id="IPR018062">
    <property type="entry name" value="HTH_AraC-typ_CS"/>
</dbReference>
<name>A0AAU7BQV2_9FLAO</name>
<proteinExistence type="predicted"/>
<protein>
    <submittedName>
        <fullName evidence="6">Helix-turn-helix domain-containing protein</fullName>
    </submittedName>
</protein>
<keyword evidence="4" id="KW-0812">Transmembrane</keyword>
<dbReference type="Pfam" id="PF12833">
    <property type="entry name" value="HTH_18"/>
    <property type="match status" value="1"/>
</dbReference>
<accession>A0AAU7BQV2</accession>
<dbReference type="Gene3D" id="1.10.10.60">
    <property type="entry name" value="Homeodomain-like"/>
    <property type="match status" value="1"/>
</dbReference>
<evidence type="ECO:0000313" key="6">
    <source>
        <dbReference type="EMBL" id="XBG60685.1"/>
    </source>
</evidence>
<dbReference type="PANTHER" id="PTHR43280">
    <property type="entry name" value="ARAC-FAMILY TRANSCRIPTIONAL REGULATOR"/>
    <property type="match status" value="1"/>
</dbReference>
<keyword evidence="3" id="KW-0804">Transcription</keyword>
<feature type="transmembrane region" description="Helical" evidence="4">
    <location>
        <begin position="64"/>
        <end position="84"/>
    </location>
</feature>
<feature type="transmembrane region" description="Helical" evidence="4">
    <location>
        <begin position="122"/>
        <end position="143"/>
    </location>
</feature>
<dbReference type="PROSITE" id="PS00041">
    <property type="entry name" value="HTH_ARAC_FAMILY_1"/>
    <property type="match status" value="1"/>
</dbReference>
<feature type="domain" description="HTH araC/xylS-type" evidence="5">
    <location>
        <begin position="235"/>
        <end position="343"/>
    </location>
</feature>
<feature type="transmembrane region" description="Helical" evidence="4">
    <location>
        <begin position="185"/>
        <end position="207"/>
    </location>
</feature>
<dbReference type="AlphaFoldDB" id="A0AAU7BQV2"/>
<organism evidence="6">
    <name type="scientific">Pontimicrobium sp. SW4</name>
    <dbReference type="NCBI Taxonomy" id="3153519"/>
    <lineage>
        <taxon>Bacteria</taxon>
        <taxon>Pseudomonadati</taxon>
        <taxon>Bacteroidota</taxon>
        <taxon>Flavobacteriia</taxon>
        <taxon>Flavobacteriales</taxon>
        <taxon>Flavobacteriaceae</taxon>
        <taxon>Pontimicrobium</taxon>
    </lineage>
</organism>
<dbReference type="RefSeq" id="WP_347922915.1">
    <property type="nucleotide sequence ID" value="NZ_CP157199.1"/>
</dbReference>
<evidence type="ECO:0000256" key="2">
    <source>
        <dbReference type="ARBA" id="ARBA00023125"/>
    </source>
</evidence>
<keyword evidence="4" id="KW-0472">Membrane</keyword>
<evidence type="ECO:0000256" key="4">
    <source>
        <dbReference type="SAM" id="Phobius"/>
    </source>
</evidence>
<feature type="transmembrane region" description="Helical" evidence="4">
    <location>
        <begin position="32"/>
        <end position="52"/>
    </location>
</feature>
<sequence length="345" mass="39737">MNLLIFVIGYATIQSLLLIYLLSTAEGKRNKGIYYLISLLLVTTFIVIQYMLTELGYRENYRAFFMLGFSPMFLIPPLYFLFCSSNLNYKKFSLKTALHFLPFIFFSSIMFIGINTPTLKKVIFSSLVIQLLSYSIVSFKLLGKGKKEDIEPTKVLKFLTICMLLFAIIVFLEYLAIIVFEIKSIDLISIVTVFLIGFITILEVHLIKGFSTSFDFTVFQVKKYKNSNLQSQNLEELDERLNILLSQEKIFLTPNLKAEDLADKLAISRHQLTEFLNQELECSFNDLMNKHRVDYVKKDLLNIDKKHLSISGLANEAGFKSTATFYRAFKAQTGFTPSEYIKNHS</sequence>
<evidence type="ECO:0000256" key="1">
    <source>
        <dbReference type="ARBA" id="ARBA00023015"/>
    </source>
</evidence>